<organism evidence="10 11">
    <name type="scientific">Pleurotus eryngii</name>
    <name type="common">Boletus of the steppes</name>
    <dbReference type="NCBI Taxonomy" id="5323"/>
    <lineage>
        <taxon>Eukaryota</taxon>
        <taxon>Fungi</taxon>
        <taxon>Dikarya</taxon>
        <taxon>Basidiomycota</taxon>
        <taxon>Agaricomycotina</taxon>
        <taxon>Agaricomycetes</taxon>
        <taxon>Agaricomycetidae</taxon>
        <taxon>Agaricales</taxon>
        <taxon>Pleurotineae</taxon>
        <taxon>Pleurotaceae</taxon>
        <taxon>Pleurotus</taxon>
    </lineage>
</organism>
<protein>
    <submittedName>
        <fullName evidence="10">Uncharacterized protein</fullName>
    </submittedName>
</protein>
<dbReference type="AlphaFoldDB" id="A0A9P5ZNZ3"/>
<dbReference type="Pfam" id="PF00176">
    <property type="entry name" value="SNF2-rel_dom"/>
    <property type="match status" value="1"/>
</dbReference>
<evidence type="ECO:0000313" key="11">
    <source>
        <dbReference type="Proteomes" id="UP000807025"/>
    </source>
</evidence>
<evidence type="ECO:0000259" key="9">
    <source>
        <dbReference type="PROSITE" id="PS51194"/>
    </source>
</evidence>
<dbReference type="PANTHER" id="PTHR10799">
    <property type="entry name" value="SNF2/RAD54 HELICASE FAMILY"/>
    <property type="match status" value="1"/>
</dbReference>
<evidence type="ECO:0000256" key="7">
    <source>
        <dbReference type="SAM" id="MobiDB-lite"/>
    </source>
</evidence>
<evidence type="ECO:0000256" key="5">
    <source>
        <dbReference type="ARBA" id="ARBA00022833"/>
    </source>
</evidence>
<sequence length="982" mass="110857">MSSIDDASDDELSCILAPLSSRWFYETKVGMVIQPTAERDENMHPLRRSARPTKGKPVPKDEAPKQYRKRTLSMSATQNDAKDTEVTVKKAKLEGQKAATAASHVKRDACESARKTWLHHHQHLFIPLLPSSSSFNAHFGPSVDKHAPFTPLHEFDQQPSLIRGGVMKDYQLLGLSFLAYMYHNGMNCILGDEMGLGKTLQTLALFAYIRESSTTSLDPHLVICPLSVLSSWEAEAARWLPSMRTLRLHGTVPERTRIKDLVKNNLETFDILLTTYETYVAEDSWFKMRRWTYCVLDEGHKIKNTDTNVAHKLQGLGSMYRLLITGTPLQNNLAELWALLHWLYPLIFTPASERLFRDSFDLAKGSYSMDTLNAAKTLLGTIMLRRTKATVEMSVPPREELTVFVPMTEAQRFWTYRLLTRMDAPDFKQVFGGEYAEDVKPEVKVEADSLSAHNHGRNEVIQLLVNQSTSKQGGNNKWTKLMNLLMQLRKVCDHPYLLPGAEPEPYYLGEHLIASSSKLMVIDKLLADILPKGDRVLIFSQWTGMLDCVEDFMSFRKIPYARLDGSTPRPRRTLDIRLFQQEVSPYKVFLVSTKAGGLGINLTKATHVIMCDSDWNPQNDLQAIARAHRIGQTKTVKVYRLICRGSVEDQMLDRLRRKLFLSVKVMGSDNPSSSTSGPNLGSSELIDILRKGSSVLASSSGEEGMDLARFTAADISTILESSRSSEQLRVVKMKHELGEEAVGGDSVKKEEEVNEDQLLKNAEEEERKLLSGVAQVSARLFDGRVVQRHDNKGIANEWQQLQKRARSDKSVWIGGIPFLVQPAEEQSVSAPPVVKKHKKKTHESEDYCIHCHDGGDLVCCSACPRVFHRACAGLRPKDVTGAMQCAQHECAHCHRKASMAGGMLFRCRTCADAYCEDCLPEDEILAIGDTLPEFEMLNCSFSTTAYFIQCPDCQAFFKEKPEEWTWWQEHFAKAERELKSRE</sequence>
<dbReference type="InterPro" id="IPR011011">
    <property type="entry name" value="Znf_FYVE_PHD"/>
</dbReference>
<feature type="domain" description="Helicase ATP-binding" evidence="8">
    <location>
        <begin position="179"/>
        <end position="346"/>
    </location>
</feature>
<evidence type="ECO:0000256" key="6">
    <source>
        <dbReference type="ARBA" id="ARBA00022840"/>
    </source>
</evidence>
<dbReference type="SUPFAM" id="SSF52540">
    <property type="entry name" value="P-loop containing nucleoside triphosphate hydrolases"/>
    <property type="match status" value="2"/>
</dbReference>
<dbReference type="Gene3D" id="3.40.50.300">
    <property type="entry name" value="P-loop containing nucleotide triphosphate hydrolases"/>
    <property type="match status" value="1"/>
</dbReference>
<comment type="caution">
    <text evidence="10">The sequence shown here is derived from an EMBL/GenBank/DDBJ whole genome shotgun (WGS) entry which is preliminary data.</text>
</comment>
<dbReference type="InterPro" id="IPR038718">
    <property type="entry name" value="SNF2-like_sf"/>
</dbReference>
<name>A0A9P5ZNZ3_PLEER</name>
<evidence type="ECO:0000256" key="4">
    <source>
        <dbReference type="ARBA" id="ARBA00022801"/>
    </source>
</evidence>
<evidence type="ECO:0000259" key="8">
    <source>
        <dbReference type="PROSITE" id="PS51192"/>
    </source>
</evidence>
<dbReference type="InterPro" id="IPR013083">
    <property type="entry name" value="Znf_RING/FYVE/PHD"/>
</dbReference>
<dbReference type="GO" id="GO:0016787">
    <property type="term" value="F:hydrolase activity"/>
    <property type="evidence" value="ECO:0007669"/>
    <property type="project" value="UniProtKB-KW"/>
</dbReference>
<evidence type="ECO:0000256" key="1">
    <source>
        <dbReference type="ARBA" id="ARBA00022723"/>
    </source>
</evidence>
<keyword evidence="3" id="KW-0863">Zinc-finger</keyword>
<dbReference type="PROSITE" id="PS51194">
    <property type="entry name" value="HELICASE_CTER"/>
    <property type="match status" value="1"/>
</dbReference>
<dbReference type="InterPro" id="IPR027417">
    <property type="entry name" value="P-loop_NTPase"/>
</dbReference>
<feature type="compositionally biased region" description="Basic residues" evidence="7">
    <location>
        <begin position="45"/>
        <end position="54"/>
    </location>
</feature>
<dbReference type="PROSITE" id="PS51192">
    <property type="entry name" value="HELICASE_ATP_BIND_1"/>
    <property type="match status" value="1"/>
</dbReference>
<dbReference type="InterPro" id="IPR001650">
    <property type="entry name" value="Helicase_C-like"/>
</dbReference>
<dbReference type="GO" id="GO:0008270">
    <property type="term" value="F:zinc ion binding"/>
    <property type="evidence" value="ECO:0007669"/>
    <property type="project" value="UniProtKB-KW"/>
</dbReference>
<dbReference type="Gene3D" id="3.30.40.10">
    <property type="entry name" value="Zinc/RING finger domain, C3HC4 (zinc finger)"/>
    <property type="match status" value="1"/>
</dbReference>
<dbReference type="SMART" id="SM00487">
    <property type="entry name" value="DEXDc"/>
    <property type="match status" value="1"/>
</dbReference>
<accession>A0A9P5ZNZ3</accession>
<keyword evidence="5" id="KW-0862">Zinc</keyword>
<feature type="domain" description="Helicase C-terminal" evidence="9">
    <location>
        <begin position="521"/>
        <end position="681"/>
    </location>
</feature>
<dbReference type="SUPFAM" id="SSF57903">
    <property type="entry name" value="FYVE/PHD zinc finger"/>
    <property type="match status" value="1"/>
</dbReference>
<dbReference type="GO" id="GO:0005524">
    <property type="term" value="F:ATP binding"/>
    <property type="evidence" value="ECO:0007669"/>
    <property type="project" value="InterPro"/>
</dbReference>
<evidence type="ECO:0000313" key="10">
    <source>
        <dbReference type="EMBL" id="KAF9490895.1"/>
    </source>
</evidence>
<keyword evidence="11" id="KW-1185">Reference proteome</keyword>
<feature type="region of interest" description="Disordered" evidence="7">
    <location>
        <begin position="36"/>
        <end position="83"/>
    </location>
</feature>
<dbReference type="SMART" id="SM00249">
    <property type="entry name" value="PHD"/>
    <property type="match status" value="2"/>
</dbReference>
<reference evidence="10" key="1">
    <citation type="submission" date="2020-11" db="EMBL/GenBank/DDBJ databases">
        <authorList>
            <consortium name="DOE Joint Genome Institute"/>
            <person name="Ahrendt S."/>
            <person name="Riley R."/>
            <person name="Andreopoulos W."/>
            <person name="Labutti K."/>
            <person name="Pangilinan J."/>
            <person name="Ruiz-Duenas F.J."/>
            <person name="Barrasa J.M."/>
            <person name="Sanchez-Garcia M."/>
            <person name="Camarero S."/>
            <person name="Miyauchi S."/>
            <person name="Serrano A."/>
            <person name="Linde D."/>
            <person name="Babiker R."/>
            <person name="Drula E."/>
            <person name="Ayuso-Fernandez I."/>
            <person name="Pacheco R."/>
            <person name="Padilla G."/>
            <person name="Ferreira P."/>
            <person name="Barriuso J."/>
            <person name="Kellner H."/>
            <person name="Castanera R."/>
            <person name="Alfaro M."/>
            <person name="Ramirez L."/>
            <person name="Pisabarro A.G."/>
            <person name="Kuo A."/>
            <person name="Tritt A."/>
            <person name="Lipzen A."/>
            <person name="He G."/>
            <person name="Yan M."/>
            <person name="Ng V."/>
            <person name="Cullen D."/>
            <person name="Martin F."/>
            <person name="Rosso M.-N."/>
            <person name="Henrissat B."/>
            <person name="Hibbett D."/>
            <person name="Martinez A.T."/>
            <person name="Grigoriev I.V."/>
        </authorList>
    </citation>
    <scope>NUCLEOTIDE SEQUENCE</scope>
    <source>
        <strain evidence="10">ATCC 90797</strain>
    </source>
</reference>
<dbReference type="InterPro" id="IPR049730">
    <property type="entry name" value="SNF2/RAD54-like_C"/>
</dbReference>
<evidence type="ECO:0000256" key="3">
    <source>
        <dbReference type="ARBA" id="ARBA00022771"/>
    </source>
</evidence>
<gene>
    <name evidence="10" type="ORF">BDN71DRAFT_1453801</name>
</gene>
<keyword evidence="6" id="KW-0067">ATP-binding</keyword>
<keyword evidence="2" id="KW-0547">Nucleotide-binding</keyword>
<dbReference type="CDD" id="cd18793">
    <property type="entry name" value="SF2_C_SNF"/>
    <property type="match status" value="1"/>
</dbReference>
<dbReference type="InterPro" id="IPR014001">
    <property type="entry name" value="Helicase_ATP-bd"/>
</dbReference>
<dbReference type="Pfam" id="PF00271">
    <property type="entry name" value="Helicase_C"/>
    <property type="match status" value="1"/>
</dbReference>
<dbReference type="Proteomes" id="UP000807025">
    <property type="component" value="Unassembled WGS sequence"/>
</dbReference>
<evidence type="ECO:0000256" key="2">
    <source>
        <dbReference type="ARBA" id="ARBA00022741"/>
    </source>
</evidence>
<dbReference type="InterPro" id="IPR001965">
    <property type="entry name" value="Znf_PHD"/>
</dbReference>
<dbReference type="EMBL" id="MU154631">
    <property type="protein sequence ID" value="KAF9490895.1"/>
    <property type="molecule type" value="Genomic_DNA"/>
</dbReference>
<dbReference type="Gene3D" id="3.40.50.10810">
    <property type="entry name" value="Tandem AAA-ATPase domain"/>
    <property type="match status" value="1"/>
</dbReference>
<proteinExistence type="predicted"/>
<dbReference type="SMART" id="SM00490">
    <property type="entry name" value="HELICc"/>
    <property type="match status" value="1"/>
</dbReference>
<keyword evidence="4" id="KW-0378">Hydrolase</keyword>
<dbReference type="CDD" id="cd17919">
    <property type="entry name" value="DEXHc_Snf"/>
    <property type="match status" value="1"/>
</dbReference>
<dbReference type="OrthoDB" id="448448at2759"/>
<keyword evidence="1" id="KW-0479">Metal-binding</keyword>
<dbReference type="InterPro" id="IPR000330">
    <property type="entry name" value="SNF2_N"/>
</dbReference>